<dbReference type="Proteomes" id="UP000003653">
    <property type="component" value="Unassembled WGS sequence"/>
</dbReference>
<evidence type="ECO:0000313" key="3">
    <source>
        <dbReference type="Proteomes" id="UP000003653"/>
    </source>
</evidence>
<dbReference type="AlphaFoldDB" id="D5P6K6"/>
<sequence>MAIDTLTDTVLDEAERIVRAEWMRLQLDTALSEPQVAEAPAARPRPTQVAAVTTTLDRPSRPPSDSSQGSTRRRQNRVWPTQRSPPTRTTSP</sequence>
<accession>D5P6K6</accession>
<comment type="caution">
    <text evidence="2">The sequence shown here is derived from an EMBL/GenBank/DDBJ whole genome shotgun (WGS) entry which is preliminary data.</text>
</comment>
<gene>
    <name evidence="2" type="ORF">HMPREF0591_1800</name>
</gene>
<feature type="compositionally biased region" description="Low complexity" evidence="1">
    <location>
        <begin position="80"/>
        <end position="92"/>
    </location>
</feature>
<evidence type="ECO:0000313" key="2">
    <source>
        <dbReference type="EMBL" id="EFG78276.1"/>
    </source>
</evidence>
<keyword evidence="3" id="KW-1185">Reference proteome</keyword>
<reference evidence="2 3" key="1">
    <citation type="submission" date="2010-04" db="EMBL/GenBank/DDBJ databases">
        <authorList>
            <person name="Muzny D."/>
            <person name="Qin X."/>
            <person name="Deng J."/>
            <person name="Jiang H."/>
            <person name="Liu Y."/>
            <person name="Qu J."/>
            <person name="Song X.-Z."/>
            <person name="Zhang L."/>
            <person name="Thornton R."/>
            <person name="Coyle M."/>
            <person name="Francisco L."/>
            <person name="Jackson L."/>
            <person name="Javaid M."/>
            <person name="Korchina V."/>
            <person name="Kovar C."/>
            <person name="Mata R."/>
            <person name="Mathew T."/>
            <person name="Ngo R."/>
            <person name="Nguyen L."/>
            <person name="Nguyen N."/>
            <person name="Okwuonu G."/>
            <person name="Ongeri F."/>
            <person name="Pham C."/>
            <person name="Simmons D."/>
            <person name="Wilczek-Boney K."/>
            <person name="Hale W."/>
            <person name="Jakkamsetti A."/>
            <person name="Pham P."/>
            <person name="Ruth R."/>
            <person name="San Lucas F."/>
            <person name="Warren J."/>
            <person name="Zhang J."/>
            <person name="Zhao Z."/>
            <person name="Zhou C."/>
            <person name="Zhu D."/>
            <person name="Lee S."/>
            <person name="Bess C."/>
            <person name="Blankenburg K."/>
            <person name="Forbes L."/>
            <person name="Fu Q."/>
            <person name="Gubbala S."/>
            <person name="Hirani K."/>
            <person name="Jayaseelan J.C."/>
            <person name="Lara F."/>
            <person name="Munidasa M."/>
            <person name="Palculict T."/>
            <person name="Patil S."/>
            <person name="Pu L.-L."/>
            <person name="Saada N."/>
            <person name="Tang L."/>
            <person name="Weissenberger G."/>
            <person name="Zhu Y."/>
            <person name="Hemphill L."/>
            <person name="Shang Y."/>
            <person name="Youmans B."/>
            <person name="Ayvaz T."/>
            <person name="Ross M."/>
            <person name="Santibanez J."/>
            <person name="Aqrawi P."/>
            <person name="Gross S."/>
            <person name="Joshi V."/>
            <person name="Fowler G."/>
            <person name="Nazareth L."/>
            <person name="Reid J."/>
            <person name="Worley K."/>
            <person name="Petrosino J."/>
            <person name="Highlander S."/>
            <person name="Gibbs R."/>
        </authorList>
    </citation>
    <scope>NUCLEOTIDE SEQUENCE [LARGE SCALE GENOMIC DNA]</scope>
    <source>
        <strain evidence="2 3">ATCC BAA-614</strain>
    </source>
</reference>
<dbReference type="HOGENOM" id="CLU_2410089_0_0_11"/>
<feature type="region of interest" description="Disordered" evidence="1">
    <location>
        <begin position="35"/>
        <end position="92"/>
    </location>
</feature>
<organism evidence="2 3">
    <name type="scientific">Mycobacterium parascrofulaceum ATCC BAA-614</name>
    <dbReference type="NCBI Taxonomy" id="525368"/>
    <lineage>
        <taxon>Bacteria</taxon>
        <taxon>Bacillati</taxon>
        <taxon>Actinomycetota</taxon>
        <taxon>Actinomycetes</taxon>
        <taxon>Mycobacteriales</taxon>
        <taxon>Mycobacteriaceae</taxon>
        <taxon>Mycobacterium</taxon>
        <taxon>Mycobacterium simiae complex</taxon>
    </lineage>
</organism>
<proteinExistence type="predicted"/>
<dbReference type="EMBL" id="ADNV01000156">
    <property type="protein sequence ID" value="EFG78276.1"/>
    <property type="molecule type" value="Genomic_DNA"/>
</dbReference>
<name>D5P6K6_9MYCO</name>
<evidence type="ECO:0000256" key="1">
    <source>
        <dbReference type="SAM" id="MobiDB-lite"/>
    </source>
</evidence>
<protein>
    <submittedName>
        <fullName evidence="2">Uncharacterized protein</fullName>
    </submittedName>
</protein>